<reference evidence="1" key="1">
    <citation type="submission" date="2019-11" db="EMBL/GenBank/DDBJ databases">
        <authorList>
            <person name="Feng L."/>
        </authorList>
    </citation>
    <scope>NUCLEOTIDE SEQUENCE</scope>
    <source>
        <strain evidence="1">IbartlettiiLFYP30</strain>
    </source>
</reference>
<proteinExistence type="predicted"/>
<dbReference type="Pfam" id="PF19991">
    <property type="entry name" value="HMA_2"/>
    <property type="match status" value="1"/>
</dbReference>
<sequence length="188" mass="21118">MNNKLIAALILVSSFLLSSDEEKDQYKPKLPNFKDILEVKHSIPGRIRIQCKVLKDNPHGKQALLNTFSQIPGITEISINPYIGTILIKYEEETIQPMLIIGIILKVLGLEDEANSENKSLVTKESIDILDSLSHTIYEKTNGILDLKSSVMLLLGTYAVYDIKTRPGVRPAGITCLWWLYGLINRPN</sequence>
<dbReference type="RefSeq" id="WP_024037225.1">
    <property type="nucleotide sequence ID" value="NZ_CACRUE010000006.1"/>
</dbReference>
<dbReference type="EMBL" id="CACRUE010000006">
    <property type="protein sequence ID" value="VYT70243.1"/>
    <property type="molecule type" value="Genomic_DNA"/>
</dbReference>
<evidence type="ECO:0008006" key="2">
    <source>
        <dbReference type="Google" id="ProtNLM"/>
    </source>
</evidence>
<dbReference type="AlphaFoldDB" id="A0A6N2YV37"/>
<evidence type="ECO:0000313" key="1">
    <source>
        <dbReference type="EMBL" id="VYT70243.1"/>
    </source>
</evidence>
<gene>
    <name evidence="1" type="ORF">IBLFYP30_00955</name>
</gene>
<name>A0A6N2YV37_9FIRM</name>
<accession>A0A6N2YV37</accession>
<organism evidence="1">
    <name type="scientific">Intestinibacter bartlettii</name>
    <dbReference type="NCBI Taxonomy" id="261299"/>
    <lineage>
        <taxon>Bacteria</taxon>
        <taxon>Bacillati</taxon>
        <taxon>Bacillota</taxon>
        <taxon>Clostridia</taxon>
        <taxon>Peptostreptococcales</taxon>
        <taxon>Peptostreptococcaceae</taxon>
        <taxon>Intestinibacter</taxon>
    </lineage>
</organism>
<protein>
    <recommendedName>
        <fullName evidence="2">HMA domain-containing protein</fullName>
    </recommendedName>
</protein>